<keyword evidence="1" id="KW-0863">Zinc-finger</keyword>
<dbReference type="EMBL" id="JABFUD020000015">
    <property type="protein sequence ID" value="KAI5069589.1"/>
    <property type="molecule type" value="Genomic_DNA"/>
</dbReference>
<evidence type="ECO:0000259" key="2">
    <source>
        <dbReference type="PROSITE" id="PS50966"/>
    </source>
</evidence>
<gene>
    <name evidence="3" type="ORF">GOP47_0015890</name>
</gene>
<dbReference type="Proteomes" id="UP000886520">
    <property type="component" value="Chromosome 15"/>
</dbReference>
<feature type="domain" description="SWIM-type" evidence="2">
    <location>
        <begin position="429"/>
        <end position="468"/>
    </location>
</feature>
<keyword evidence="1" id="KW-0479">Metal-binding</keyword>
<evidence type="ECO:0000313" key="3">
    <source>
        <dbReference type="EMBL" id="KAI5069589.1"/>
    </source>
</evidence>
<evidence type="ECO:0000313" key="4">
    <source>
        <dbReference type="Proteomes" id="UP000886520"/>
    </source>
</evidence>
<organism evidence="3 4">
    <name type="scientific">Adiantum capillus-veneris</name>
    <name type="common">Maidenhair fern</name>
    <dbReference type="NCBI Taxonomy" id="13818"/>
    <lineage>
        <taxon>Eukaryota</taxon>
        <taxon>Viridiplantae</taxon>
        <taxon>Streptophyta</taxon>
        <taxon>Embryophyta</taxon>
        <taxon>Tracheophyta</taxon>
        <taxon>Polypodiopsida</taxon>
        <taxon>Polypodiidae</taxon>
        <taxon>Polypodiales</taxon>
        <taxon>Pteridineae</taxon>
        <taxon>Pteridaceae</taxon>
        <taxon>Vittarioideae</taxon>
        <taxon>Adiantum</taxon>
    </lineage>
</organism>
<dbReference type="InterPro" id="IPR007527">
    <property type="entry name" value="Znf_SWIM"/>
</dbReference>
<feature type="non-terminal residue" evidence="3">
    <location>
        <position position="1"/>
    </location>
</feature>
<dbReference type="PROSITE" id="PS50966">
    <property type="entry name" value="ZF_SWIM"/>
    <property type="match status" value="1"/>
</dbReference>
<reference evidence="3" key="1">
    <citation type="submission" date="2021-01" db="EMBL/GenBank/DDBJ databases">
        <title>Adiantum capillus-veneris genome.</title>
        <authorList>
            <person name="Fang Y."/>
            <person name="Liao Q."/>
        </authorList>
    </citation>
    <scope>NUCLEOTIDE SEQUENCE</scope>
    <source>
        <strain evidence="3">H3</strain>
        <tissue evidence="3">Leaf</tissue>
    </source>
</reference>
<comment type="caution">
    <text evidence="3">The sequence shown here is derived from an EMBL/GenBank/DDBJ whole genome shotgun (WGS) entry which is preliminary data.</text>
</comment>
<dbReference type="AlphaFoldDB" id="A0A9D4UKI9"/>
<sequence length="497" mass="56280">LTATNVPTWGEVSMRRTAQCRWLWWLRCCSVRITGVHFSCFNSSRREATQLDFPTAAHQELFLGSTTSRPQSTDMLRRKNCWKLWKYRRLSVEHISFVLQMGQDTVISNILDFERTVDRVDWCSLSKLVGLTTATTQAIFTGTMRANMKLCSSINAKDLFTSDNRRLGFQSVTHLQINLVHAMLERGLNASEILHLASLTVEDEDDVEKTIHTVLASPLAREKASSAAFSECCRDKERLSSVKSEEGKEDADCRDSTYAHEGVEGQKTEALGDSLGPSTNIPRPKISTMFDLIQWLRKNQMVVCAFTYCESQHMLLLLLELLEGTTMFVEDPLVKSASGGMADRYLESLEGTTTFVKASLVENTADGMTDRSKMFGRSSVQACHLASRMHRALCLKPVILGVLIHVPQRSVEFIVRIAKKPFHTSSNVYHVHISSSPSCTCPDFACSTRLGYDYRPCKHLFYIYMVHLSIGKDLEHLMFQGELMEDDLERILDGYYY</sequence>
<accession>A0A9D4UKI9</accession>
<dbReference type="GO" id="GO:0008270">
    <property type="term" value="F:zinc ion binding"/>
    <property type="evidence" value="ECO:0007669"/>
    <property type="project" value="UniProtKB-KW"/>
</dbReference>
<keyword evidence="1" id="KW-0862">Zinc</keyword>
<proteinExistence type="predicted"/>
<protein>
    <recommendedName>
        <fullName evidence="2">SWIM-type domain-containing protein</fullName>
    </recommendedName>
</protein>
<dbReference type="OrthoDB" id="2122982at2759"/>
<keyword evidence="4" id="KW-1185">Reference proteome</keyword>
<name>A0A9D4UKI9_ADICA</name>
<evidence type="ECO:0000256" key="1">
    <source>
        <dbReference type="PROSITE-ProRule" id="PRU00325"/>
    </source>
</evidence>